<sequence length="722" mass="83733">MEIGNNFIFDGMILYLTKEWHREQILEAHHPLTGIPVAVKFKNSVRFGHNDVQAINCYNIVIHRCLDLIGYKQMGRNYFDTSRVIKVIEYCIEILPGYETVIRLYEDQLMLCIENRFKMEEEFLKCNRNVEHFQKETDLLFKGQIIISHYNNKLYRLTRFDFEMTPMSTFQRQDGTIITLKEYFETQYNQKIIHLDQPIIVRFSVSEGKPKQPGEPPQKTYLLPELCRPTGITNSMKKDFKQMRTLSFHTRLDPDKHAWQLKLGERLVAINARELEPEKLIGRIGLGYTGNNAAWVKDVKRQGTYLTKDMVNWIVVCPNKQDNINLGFRFVQEVQSLGQIMRMKVGDPLYQMIDGISPIEYVQGVQTALNRVAGHNINMLVVLLADDNKVRYDALKKWLCTETPVSSQCILMSTLTGKPTDGGVNKNFSSIVLKILLQINCKMGGSLWKVNIPMKEGMIIGYDLYHDSTMKGKTVGACVSTINQDYTQFYSQTRPHENPTELGHNLIHFVRKALRKYFDNNNRTLPKRIFLYRDGAGDGQIPYIRDQEVSRDSFDIFNIVITRYFEVRLVREACADVLRKSGIQSDRIKLAFTVVTKKINMRIFKDVVGNGCHLRNPEPGTVIDNVITHPERFDFYMIPQYANQGTVTPVCYNVVYDDTGYSPDKHQKVNFLAFKLCHLYYNWPGTVRVPTVCQYAHKLAFLVAQSINKEVDEFLRDKLFFL</sequence>
<dbReference type="WBParaSite" id="Hba_15995">
    <property type="protein sequence ID" value="Hba_15995"/>
    <property type="gene ID" value="Hba_15995"/>
</dbReference>
<dbReference type="Gene3D" id="3.30.420.10">
    <property type="entry name" value="Ribonuclease H-like superfamily/Ribonuclease H"/>
    <property type="match status" value="1"/>
</dbReference>
<dbReference type="InterPro" id="IPR036397">
    <property type="entry name" value="RNaseH_sf"/>
</dbReference>
<keyword evidence="4" id="KW-1185">Reference proteome</keyword>
<organism evidence="4 5">
    <name type="scientific">Heterorhabditis bacteriophora</name>
    <name type="common">Entomopathogenic nematode worm</name>
    <dbReference type="NCBI Taxonomy" id="37862"/>
    <lineage>
        <taxon>Eukaryota</taxon>
        <taxon>Metazoa</taxon>
        <taxon>Ecdysozoa</taxon>
        <taxon>Nematoda</taxon>
        <taxon>Chromadorea</taxon>
        <taxon>Rhabditida</taxon>
        <taxon>Rhabditina</taxon>
        <taxon>Rhabditomorpha</taxon>
        <taxon>Strongyloidea</taxon>
        <taxon>Heterorhabditidae</taxon>
        <taxon>Heterorhabditis</taxon>
    </lineage>
</organism>
<dbReference type="SMART" id="SM00949">
    <property type="entry name" value="PAZ"/>
    <property type="match status" value="1"/>
</dbReference>
<evidence type="ECO:0000256" key="1">
    <source>
        <dbReference type="RuleBase" id="RU361178"/>
    </source>
</evidence>
<dbReference type="Gene3D" id="3.40.50.2300">
    <property type="match status" value="1"/>
</dbReference>
<proteinExistence type="inferred from homology"/>
<dbReference type="InterPro" id="IPR003165">
    <property type="entry name" value="Piwi"/>
</dbReference>
<comment type="similarity">
    <text evidence="1">Belongs to the argonaute family.</text>
</comment>
<dbReference type="Proteomes" id="UP000095283">
    <property type="component" value="Unplaced"/>
</dbReference>
<dbReference type="SMART" id="SM00950">
    <property type="entry name" value="Piwi"/>
    <property type="match status" value="1"/>
</dbReference>
<dbReference type="Pfam" id="PF02171">
    <property type="entry name" value="Piwi"/>
    <property type="match status" value="2"/>
</dbReference>
<dbReference type="Pfam" id="PF02170">
    <property type="entry name" value="PAZ"/>
    <property type="match status" value="1"/>
</dbReference>
<feature type="domain" description="PAZ" evidence="2">
    <location>
        <begin position="119"/>
        <end position="231"/>
    </location>
</feature>
<evidence type="ECO:0000259" key="3">
    <source>
        <dbReference type="PROSITE" id="PS50822"/>
    </source>
</evidence>
<dbReference type="PROSITE" id="PS50821">
    <property type="entry name" value="PAZ"/>
    <property type="match status" value="1"/>
</dbReference>
<dbReference type="InterPro" id="IPR012337">
    <property type="entry name" value="RNaseH-like_sf"/>
</dbReference>
<dbReference type="InterPro" id="IPR003100">
    <property type="entry name" value="PAZ_dom"/>
</dbReference>
<reference evidence="5" key="1">
    <citation type="submission" date="2016-11" db="UniProtKB">
        <authorList>
            <consortium name="WormBaseParasite"/>
        </authorList>
    </citation>
    <scope>IDENTIFICATION</scope>
</reference>
<dbReference type="PANTHER" id="PTHR22891">
    <property type="entry name" value="EUKARYOTIC TRANSLATION INITIATION FACTOR 2C"/>
    <property type="match status" value="1"/>
</dbReference>
<dbReference type="InterPro" id="IPR036085">
    <property type="entry name" value="PAZ_dom_sf"/>
</dbReference>
<dbReference type="CDD" id="cd02845">
    <property type="entry name" value="PAZ_piwi_like"/>
    <property type="match status" value="1"/>
</dbReference>
<evidence type="ECO:0000313" key="5">
    <source>
        <dbReference type="WBParaSite" id="Hba_15995"/>
    </source>
</evidence>
<dbReference type="Gene3D" id="2.170.260.10">
    <property type="entry name" value="paz domain"/>
    <property type="match status" value="1"/>
</dbReference>
<dbReference type="PROSITE" id="PS50822">
    <property type="entry name" value="PIWI"/>
    <property type="match status" value="1"/>
</dbReference>
<dbReference type="CDD" id="cd04658">
    <property type="entry name" value="Piwi_piwi-like_Euk"/>
    <property type="match status" value="1"/>
</dbReference>
<dbReference type="GO" id="GO:0003723">
    <property type="term" value="F:RNA binding"/>
    <property type="evidence" value="ECO:0007669"/>
    <property type="project" value="InterPro"/>
</dbReference>
<evidence type="ECO:0000259" key="2">
    <source>
        <dbReference type="PROSITE" id="PS50821"/>
    </source>
</evidence>
<name>A0A1I7XF86_HETBA</name>
<dbReference type="SUPFAM" id="SSF53098">
    <property type="entry name" value="Ribonuclease H-like"/>
    <property type="match status" value="1"/>
</dbReference>
<protein>
    <submittedName>
        <fullName evidence="5">Piwi domain-containing protein</fullName>
    </submittedName>
</protein>
<feature type="domain" description="Piwi" evidence="3">
    <location>
        <begin position="379"/>
        <end position="708"/>
    </location>
</feature>
<dbReference type="SUPFAM" id="SSF101690">
    <property type="entry name" value="PAZ domain"/>
    <property type="match status" value="1"/>
</dbReference>
<dbReference type="AlphaFoldDB" id="A0A1I7XF86"/>
<evidence type="ECO:0000313" key="4">
    <source>
        <dbReference type="Proteomes" id="UP000095283"/>
    </source>
</evidence>
<accession>A0A1I7XF86</accession>